<comment type="subcellular location">
    <subcellularLocation>
        <location evidence="1">Cell membrane</location>
        <topology evidence="1">Multi-pass membrane protein</topology>
    </subcellularLocation>
</comment>
<dbReference type="PANTHER" id="PTHR30619:SF1">
    <property type="entry name" value="RECOMBINATION PROTEIN 2"/>
    <property type="match status" value="1"/>
</dbReference>
<dbReference type="RefSeq" id="WP_100668012.1">
    <property type="nucleotide sequence ID" value="NZ_CP024955.1"/>
</dbReference>
<feature type="transmembrane region" description="Helical" evidence="6">
    <location>
        <begin position="414"/>
        <end position="435"/>
    </location>
</feature>
<keyword evidence="5 6" id="KW-0472">Membrane</keyword>
<name>A0A2K8N9W2_9BACL</name>
<dbReference type="EMBL" id="CP024955">
    <property type="protein sequence ID" value="ATY85222.1"/>
    <property type="molecule type" value="Genomic_DNA"/>
</dbReference>
<keyword evidence="4 6" id="KW-1133">Transmembrane helix</keyword>
<protein>
    <recommendedName>
        <fullName evidence="7">ComEC/Rec2-related protein domain-containing protein</fullName>
    </recommendedName>
</protein>
<sequence>MIPLSTSQLFPLFGIWTAAWAALGQSAPVGWGGAALSAAVLLWGWMMDTRRRRSWVQPEGIWPWMRFYLYRWESVALGLAMAACFAGGQVSAPAVPPLDGWIGEPVEVAARVVAVLPRIPGANPSVEAELVRLFHSRGSAESCRGVRVRMEMPVPVVEGDWIEARIRLSPPPAPRAPFPHGVADPWERAELLYRAKLESPPSVRSTWRSVPGKARRAFEKVWSGRVKSSSEPLLKAMVLGDTSDLDPALSEAFALTGVAHVVAVSGAHLHVVLWPLRRWLEGRTSPRTRFFWLASTAFCYAALTGGSPSAMRAAAMATYVGMGEALGRRQGPLHAWGVTLAAESLLHPKWVFDLGFQLSYAATWGIFVLAPALRSAMGKGPGWILELVAVAGAAEIAICPISFSSFYVWNGWTLLANLWVPPAGALLLGTGLVSLLTAPSPVLSDGAMLIADLLAQSIIGGVTAMDGDRRWLLRLGELPLWIWALYGGGVLWALSRWGKGQRTGRFCTVVFCAVVVLSARAVPEQMVVFALDGGSAIFLESQGVRELICRDDRGDLEMVIVPYLRRLGVYKLDRVWLATFEESGGTRSSGSGLEVLKRRLAPERVLPWDRNHFMRVEIGGHPIWVGGWPPQILLPGRLVVDVHPGEPLPGFTGLERRWSTKAYSGLLIQSEGRGNVAIRGIRGTISTPSRGLGLSFPLGLSPSVRPRLNLNCLQAGL</sequence>
<feature type="transmembrane region" description="Helical" evidence="6">
    <location>
        <begin position="252"/>
        <end position="276"/>
    </location>
</feature>
<evidence type="ECO:0000259" key="7">
    <source>
        <dbReference type="Pfam" id="PF03772"/>
    </source>
</evidence>
<dbReference type="InterPro" id="IPR004477">
    <property type="entry name" value="ComEC_N"/>
</dbReference>
<evidence type="ECO:0000256" key="3">
    <source>
        <dbReference type="ARBA" id="ARBA00022692"/>
    </source>
</evidence>
<evidence type="ECO:0000256" key="5">
    <source>
        <dbReference type="ARBA" id="ARBA00023136"/>
    </source>
</evidence>
<evidence type="ECO:0000313" key="9">
    <source>
        <dbReference type="Proteomes" id="UP000231932"/>
    </source>
</evidence>
<proteinExistence type="predicted"/>
<gene>
    <name evidence="8" type="ORF">CVV65_10040</name>
</gene>
<evidence type="ECO:0000256" key="4">
    <source>
        <dbReference type="ARBA" id="ARBA00022989"/>
    </source>
</evidence>
<dbReference type="Pfam" id="PF03772">
    <property type="entry name" value="Competence"/>
    <property type="match status" value="1"/>
</dbReference>
<evidence type="ECO:0000256" key="6">
    <source>
        <dbReference type="SAM" id="Phobius"/>
    </source>
</evidence>
<dbReference type="InterPro" id="IPR052159">
    <property type="entry name" value="Competence_DNA_uptake"/>
</dbReference>
<feature type="transmembrane region" description="Helical" evidence="6">
    <location>
        <begin position="354"/>
        <end position="373"/>
    </location>
</feature>
<organism evidence="8 9">
    <name type="scientific">Kyrpidia spormannii</name>
    <dbReference type="NCBI Taxonomy" id="2055160"/>
    <lineage>
        <taxon>Bacteria</taxon>
        <taxon>Bacillati</taxon>
        <taxon>Bacillota</taxon>
        <taxon>Bacilli</taxon>
        <taxon>Bacillales</taxon>
        <taxon>Alicyclobacillaceae</taxon>
        <taxon>Kyrpidia</taxon>
    </lineage>
</organism>
<feature type="transmembrane region" description="Helical" evidence="6">
    <location>
        <begin position="506"/>
        <end position="522"/>
    </location>
</feature>
<keyword evidence="9" id="KW-1185">Reference proteome</keyword>
<dbReference type="Proteomes" id="UP000231932">
    <property type="component" value="Chromosome"/>
</dbReference>
<feature type="transmembrane region" description="Helical" evidence="6">
    <location>
        <begin position="31"/>
        <end position="47"/>
    </location>
</feature>
<feature type="transmembrane region" description="Helical" evidence="6">
    <location>
        <begin position="288"/>
        <end position="306"/>
    </location>
</feature>
<dbReference type="AlphaFoldDB" id="A0A2K8N9W2"/>
<reference evidence="9" key="1">
    <citation type="submission" date="2017-11" db="EMBL/GenBank/DDBJ databases">
        <title>Complete Genome Sequence of Kyrpidia sp. Strain EA-1, a thermophilic, hydrogen-oxidizing Bacterium, isolated from the Azores.</title>
        <authorList>
            <person name="Reiner J.E."/>
            <person name="Lapp C.J."/>
            <person name="Bunk B."/>
            <person name="Gescher J."/>
        </authorList>
    </citation>
    <scope>NUCLEOTIDE SEQUENCE [LARGE SCALE GENOMIC DNA]</scope>
    <source>
        <strain evidence="9">EA-1</strain>
    </source>
</reference>
<dbReference type="GO" id="GO:0005886">
    <property type="term" value="C:plasma membrane"/>
    <property type="evidence" value="ECO:0007669"/>
    <property type="project" value="UniProtKB-SubCell"/>
</dbReference>
<evidence type="ECO:0000256" key="2">
    <source>
        <dbReference type="ARBA" id="ARBA00022475"/>
    </source>
</evidence>
<feature type="domain" description="ComEC/Rec2-related protein" evidence="7">
    <location>
        <begin position="237"/>
        <end position="498"/>
    </location>
</feature>
<dbReference type="KEGG" id="kyr:CVV65_10040"/>
<dbReference type="NCBIfam" id="TIGR00360">
    <property type="entry name" value="ComEC_N-term"/>
    <property type="match status" value="1"/>
</dbReference>
<evidence type="ECO:0000313" key="8">
    <source>
        <dbReference type="EMBL" id="ATY85222.1"/>
    </source>
</evidence>
<evidence type="ECO:0000256" key="1">
    <source>
        <dbReference type="ARBA" id="ARBA00004651"/>
    </source>
</evidence>
<feature type="transmembrane region" description="Helical" evidence="6">
    <location>
        <begin position="471"/>
        <end position="494"/>
    </location>
</feature>
<keyword evidence="3 6" id="KW-0812">Transmembrane</keyword>
<accession>A0A2K8N9W2</accession>
<feature type="transmembrane region" description="Helical" evidence="6">
    <location>
        <begin position="385"/>
        <end position="408"/>
    </location>
</feature>
<dbReference type="PANTHER" id="PTHR30619">
    <property type="entry name" value="DNA INTERNALIZATION/COMPETENCE PROTEIN COMEC/REC2"/>
    <property type="match status" value="1"/>
</dbReference>
<keyword evidence="2" id="KW-1003">Cell membrane</keyword>
<dbReference type="OrthoDB" id="9761531at2"/>